<accession>A0A914I1P7</accession>
<protein>
    <submittedName>
        <fullName evidence="2">Uncharacterized protein</fullName>
    </submittedName>
</protein>
<organism evidence="1 2">
    <name type="scientific">Globodera rostochiensis</name>
    <name type="common">Golden nematode worm</name>
    <name type="synonym">Heterodera rostochiensis</name>
    <dbReference type="NCBI Taxonomy" id="31243"/>
    <lineage>
        <taxon>Eukaryota</taxon>
        <taxon>Metazoa</taxon>
        <taxon>Ecdysozoa</taxon>
        <taxon>Nematoda</taxon>
        <taxon>Chromadorea</taxon>
        <taxon>Rhabditida</taxon>
        <taxon>Tylenchina</taxon>
        <taxon>Tylenchomorpha</taxon>
        <taxon>Tylenchoidea</taxon>
        <taxon>Heteroderidae</taxon>
        <taxon>Heteroderinae</taxon>
        <taxon>Globodera</taxon>
    </lineage>
</organism>
<dbReference type="AlphaFoldDB" id="A0A914I1P7"/>
<dbReference type="WBParaSite" id="Gr19_v10_g5789.t1">
    <property type="protein sequence ID" value="Gr19_v10_g5789.t1"/>
    <property type="gene ID" value="Gr19_v10_g5789"/>
</dbReference>
<keyword evidence="1" id="KW-1185">Reference proteome</keyword>
<reference evidence="2" key="1">
    <citation type="submission" date="2022-11" db="UniProtKB">
        <authorList>
            <consortium name="WormBaseParasite"/>
        </authorList>
    </citation>
    <scope>IDENTIFICATION</scope>
</reference>
<sequence>MESWNTFAKTPHTLGVSEGGKILKFDGNVYKTSNLEHIVVHLLNKDKRSQFKNAPVGHKEFVEKAKQDDRVQTLLTLYGEKARYFTRKLDFNLGSVFDHDTGRYMTYEYLV</sequence>
<proteinExistence type="predicted"/>
<dbReference type="Proteomes" id="UP000887572">
    <property type="component" value="Unplaced"/>
</dbReference>
<evidence type="ECO:0000313" key="2">
    <source>
        <dbReference type="WBParaSite" id="Gr19_v10_g5789.t1"/>
    </source>
</evidence>
<name>A0A914I1P7_GLORO</name>
<evidence type="ECO:0000313" key="1">
    <source>
        <dbReference type="Proteomes" id="UP000887572"/>
    </source>
</evidence>